<dbReference type="AlphaFoldDB" id="A0AAE0YAM3"/>
<organism evidence="2 3">
    <name type="scientific">Elysia crispata</name>
    <name type="common">lettuce slug</name>
    <dbReference type="NCBI Taxonomy" id="231223"/>
    <lineage>
        <taxon>Eukaryota</taxon>
        <taxon>Metazoa</taxon>
        <taxon>Spiralia</taxon>
        <taxon>Lophotrochozoa</taxon>
        <taxon>Mollusca</taxon>
        <taxon>Gastropoda</taxon>
        <taxon>Heterobranchia</taxon>
        <taxon>Euthyneura</taxon>
        <taxon>Panpulmonata</taxon>
        <taxon>Sacoglossa</taxon>
        <taxon>Placobranchoidea</taxon>
        <taxon>Plakobranchidae</taxon>
        <taxon>Elysia</taxon>
    </lineage>
</organism>
<keyword evidence="3" id="KW-1185">Reference proteome</keyword>
<dbReference type="InterPro" id="IPR036770">
    <property type="entry name" value="Ankyrin_rpt-contain_sf"/>
</dbReference>
<dbReference type="EMBL" id="JAWDGP010006562">
    <property type="protein sequence ID" value="KAK3738947.1"/>
    <property type="molecule type" value="Genomic_DNA"/>
</dbReference>
<feature type="region of interest" description="Disordered" evidence="1">
    <location>
        <begin position="65"/>
        <end position="84"/>
    </location>
</feature>
<feature type="region of interest" description="Disordered" evidence="1">
    <location>
        <begin position="1"/>
        <end position="26"/>
    </location>
</feature>
<evidence type="ECO:0000313" key="3">
    <source>
        <dbReference type="Proteomes" id="UP001283361"/>
    </source>
</evidence>
<dbReference type="SUPFAM" id="SSF48403">
    <property type="entry name" value="Ankyrin repeat"/>
    <property type="match status" value="1"/>
</dbReference>
<reference evidence="2" key="1">
    <citation type="journal article" date="2023" name="G3 (Bethesda)">
        <title>A reference genome for the long-term kleptoplast-retaining sea slug Elysia crispata morphotype clarki.</title>
        <authorList>
            <person name="Eastman K.E."/>
            <person name="Pendleton A.L."/>
            <person name="Shaikh M.A."/>
            <person name="Suttiyut T."/>
            <person name="Ogas R."/>
            <person name="Tomko P."/>
            <person name="Gavelis G."/>
            <person name="Widhalm J.R."/>
            <person name="Wisecaver J.H."/>
        </authorList>
    </citation>
    <scope>NUCLEOTIDE SEQUENCE</scope>
    <source>
        <strain evidence="2">ECLA1</strain>
    </source>
</reference>
<dbReference type="Proteomes" id="UP001283361">
    <property type="component" value="Unassembled WGS sequence"/>
</dbReference>
<evidence type="ECO:0000256" key="1">
    <source>
        <dbReference type="SAM" id="MobiDB-lite"/>
    </source>
</evidence>
<comment type="caution">
    <text evidence="2">The sequence shown here is derived from an EMBL/GenBank/DDBJ whole genome shotgun (WGS) entry which is preliminary data.</text>
</comment>
<dbReference type="Gene3D" id="1.25.40.20">
    <property type="entry name" value="Ankyrin repeat-containing domain"/>
    <property type="match status" value="1"/>
</dbReference>
<accession>A0AAE0YAM3</accession>
<evidence type="ECO:0000313" key="2">
    <source>
        <dbReference type="EMBL" id="KAK3738947.1"/>
    </source>
</evidence>
<gene>
    <name evidence="2" type="ORF">RRG08_006514</name>
</gene>
<name>A0AAE0YAM3_9GAST</name>
<dbReference type="InterPro" id="IPR002110">
    <property type="entry name" value="Ankyrin_rpt"/>
</dbReference>
<dbReference type="Pfam" id="PF00023">
    <property type="entry name" value="Ank"/>
    <property type="match status" value="1"/>
</dbReference>
<protein>
    <submittedName>
        <fullName evidence="2">Uncharacterized protein</fullName>
    </submittedName>
</protein>
<proteinExistence type="predicted"/>
<sequence>MQAHGLPKRNQNKDDEQQILLENGADPNVDINHGYYRDTPLVLATSRGSLGIMRMLIQHKAEVTSHRSDNLSSPLHLMVTNRGK</sequence>